<sequence length="155" mass="17390">MDLKPSKLGTKDYWQDFYKVEIRNFQENPSDTGECWFDDSGAQDQIVRYVADTFAGQDVEVLDLGTGNGRLLFGLRDEDVEGKFLGIDYVATSVELAQQVADAEGYDVEFQQVDFLKSSAWTDRRFDIVLDKGTLDAIALSVSSDDKTGPQLLRN</sequence>
<accession>A0A2T0FMR7</accession>
<organism evidence="2 3">
    <name type="scientific">Wickerhamiella sorbophila</name>
    <dbReference type="NCBI Taxonomy" id="45607"/>
    <lineage>
        <taxon>Eukaryota</taxon>
        <taxon>Fungi</taxon>
        <taxon>Dikarya</taxon>
        <taxon>Ascomycota</taxon>
        <taxon>Saccharomycotina</taxon>
        <taxon>Dipodascomycetes</taxon>
        <taxon>Dipodascales</taxon>
        <taxon>Trichomonascaceae</taxon>
        <taxon>Wickerhamiella</taxon>
    </lineage>
</organism>
<dbReference type="AlphaFoldDB" id="A0A2T0FMR7"/>
<dbReference type="InterPro" id="IPR029063">
    <property type="entry name" value="SAM-dependent_MTases_sf"/>
</dbReference>
<dbReference type="Gene3D" id="3.40.50.150">
    <property type="entry name" value="Vaccinia Virus protein VP39"/>
    <property type="match status" value="1"/>
</dbReference>
<evidence type="ECO:0000313" key="3">
    <source>
        <dbReference type="Proteomes" id="UP000238350"/>
    </source>
</evidence>
<dbReference type="GO" id="GO:0005737">
    <property type="term" value="C:cytoplasm"/>
    <property type="evidence" value="ECO:0007669"/>
    <property type="project" value="TreeGrafter"/>
</dbReference>
<dbReference type="PANTHER" id="PTHR12843:SF5">
    <property type="entry name" value="EEF1A LYSINE METHYLTRANSFERASE 2"/>
    <property type="match status" value="1"/>
</dbReference>
<protein>
    <submittedName>
        <fullName evidence="2">Protein-lysine N-methyltransferase EFM4</fullName>
    </submittedName>
</protein>
<keyword evidence="2" id="KW-0489">Methyltransferase</keyword>
<dbReference type="Pfam" id="PF13847">
    <property type="entry name" value="Methyltransf_31"/>
    <property type="match status" value="1"/>
</dbReference>
<dbReference type="STRING" id="45607.A0A2T0FMR7"/>
<comment type="caution">
    <text evidence="2">The sequence shown here is derived from an EMBL/GenBank/DDBJ whole genome shotgun (WGS) entry which is preliminary data.</text>
</comment>
<feature type="domain" description="Methyltransferase" evidence="1">
    <location>
        <begin position="58"/>
        <end position="141"/>
    </location>
</feature>
<dbReference type="Proteomes" id="UP000238350">
    <property type="component" value="Unassembled WGS sequence"/>
</dbReference>
<dbReference type="GeneID" id="36517644"/>
<keyword evidence="2" id="KW-0808">Transferase</keyword>
<dbReference type="InterPro" id="IPR025714">
    <property type="entry name" value="Methyltranfer_dom"/>
</dbReference>
<dbReference type="RefSeq" id="XP_024666221.1">
    <property type="nucleotide sequence ID" value="XM_024810453.1"/>
</dbReference>
<proteinExistence type="predicted"/>
<dbReference type="CDD" id="cd02440">
    <property type="entry name" value="AdoMet_MTases"/>
    <property type="match status" value="1"/>
</dbReference>
<name>A0A2T0FMR7_9ASCO</name>
<dbReference type="PANTHER" id="PTHR12843">
    <property type="entry name" value="PROTEIN-LYSINE N-METHYLTRANSFERASE METTL10"/>
    <property type="match status" value="1"/>
</dbReference>
<evidence type="ECO:0000313" key="2">
    <source>
        <dbReference type="EMBL" id="PRT56276.1"/>
    </source>
</evidence>
<dbReference type="EMBL" id="NDIQ01000022">
    <property type="protein sequence ID" value="PRT56276.1"/>
    <property type="molecule type" value="Genomic_DNA"/>
</dbReference>
<dbReference type="GO" id="GO:0016279">
    <property type="term" value="F:protein-lysine N-methyltransferase activity"/>
    <property type="evidence" value="ECO:0007669"/>
    <property type="project" value="TreeGrafter"/>
</dbReference>
<keyword evidence="3" id="KW-1185">Reference proteome</keyword>
<gene>
    <name evidence="2" type="ORF">B9G98_03896</name>
</gene>
<dbReference type="OrthoDB" id="10069295at2759"/>
<dbReference type="SUPFAM" id="SSF53335">
    <property type="entry name" value="S-adenosyl-L-methionine-dependent methyltransferases"/>
    <property type="match status" value="1"/>
</dbReference>
<reference evidence="2 3" key="1">
    <citation type="submission" date="2017-04" db="EMBL/GenBank/DDBJ databases">
        <title>Genome sequencing of [Candida] sorbophila.</title>
        <authorList>
            <person name="Ahn J.O."/>
        </authorList>
    </citation>
    <scope>NUCLEOTIDE SEQUENCE [LARGE SCALE GENOMIC DNA]</scope>
    <source>
        <strain evidence="2 3">DS02</strain>
    </source>
</reference>
<evidence type="ECO:0000259" key="1">
    <source>
        <dbReference type="Pfam" id="PF13847"/>
    </source>
</evidence>
<dbReference type="GO" id="GO:0032259">
    <property type="term" value="P:methylation"/>
    <property type="evidence" value="ECO:0007669"/>
    <property type="project" value="UniProtKB-KW"/>
</dbReference>